<sequence length="136" mass="13645">MKRISEALAFQNVLAPQSVAASTDKTTAYVDVSGVEEIVFLVSAAALGKGKGLTVSLLASGDSGGDGAEEIGKATFTDSVGTAPQLAVVTYKVSALNGRYVAVKLRHDAAAEVACGVVAASSGLYLPAANGWTLAV</sequence>
<dbReference type="eggNOG" id="ENOG503478F">
    <property type="taxonomic scope" value="Bacteria"/>
</dbReference>
<dbReference type="HOGENOM" id="CLU_155168_0_0_9"/>
<protein>
    <submittedName>
        <fullName evidence="1">Uncharacterized protein</fullName>
    </submittedName>
</protein>
<name>A0A096DGI1_FLAPL</name>
<dbReference type="Proteomes" id="UP000029585">
    <property type="component" value="Unassembled WGS sequence"/>
</dbReference>
<dbReference type="AlphaFoldDB" id="A0A096DGI1"/>
<evidence type="ECO:0000313" key="2">
    <source>
        <dbReference type="Proteomes" id="UP000029585"/>
    </source>
</evidence>
<dbReference type="EMBL" id="ADLO01000034">
    <property type="protein sequence ID" value="KGF56644.1"/>
    <property type="molecule type" value="Genomic_DNA"/>
</dbReference>
<reference evidence="1 2" key="1">
    <citation type="submission" date="2011-08" db="EMBL/GenBank/DDBJ databases">
        <title>The Genome Sequence of Clostridium orbiscindens 1_3_50AFAA.</title>
        <authorList>
            <consortium name="The Broad Institute Genome Sequencing Platform"/>
            <person name="Earl A."/>
            <person name="Ward D."/>
            <person name="Feldgarden M."/>
            <person name="Gevers D."/>
            <person name="Daigneault M."/>
            <person name="Strauss J."/>
            <person name="Allen-Vercoe E."/>
            <person name="Young S.K."/>
            <person name="Zeng Q."/>
            <person name="Gargeya S."/>
            <person name="Fitzgerald M."/>
            <person name="Haas B."/>
            <person name="Abouelleil A."/>
            <person name="Alvarado L."/>
            <person name="Arachchi H.M."/>
            <person name="Berlin A."/>
            <person name="Brown A."/>
            <person name="Chapman S.B."/>
            <person name="Chen Z."/>
            <person name="Dunbar C."/>
            <person name="Freedman E."/>
            <person name="Gearin G."/>
            <person name="Gellesch M."/>
            <person name="Goldberg J."/>
            <person name="Griggs A."/>
            <person name="Gujja S."/>
            <person name="Heiman D."/>
            <person name="Howarth C."/>
            <person name="Larson L."/>
            <person name="Lui A."/>
            <person name="MacDonald P.J.P."/>
            <person name="Montmayeur A."/>
            <person name="Murphy C."/>
            <person name="Neiman D."/>
            <person name="Pearson M."/>
            <person name="Priest M."/>
            <person name="Roberts A."/>
            <person name="Saif S."/>
            <person name="Shea T."/>
            <person name="Shenoy N."/>
            <person name="Sisk P."/>
            <person name="Stolte C."/>
            <person name="Sykes S."/>
            <person name="Wortman J."/>
            <person name="Nusbaum C."/>
            <person name="Birren B."/>
        </authorList>
    </citation>
    <scope>NUCLEOTIDE SEQUENCE [LARGE SCALE GENOMIC DNA]</scope>
    <source>
        <strain evidence="1 2">1_3_50AFAA</strain>
    </source>
</reference>
<keyword evidence="2" id="KW-1185">Reference proteome</keyword>
<proteinExistence type="predicted"/>
<accession>A0A096DGI1</accession>
<evidence type="ECO:0000313" key="1">
    <source>
        <dbReference type="EMBL" id="KGF56644.1"/>
    </source>
</evidence>
<organism evidence="1 2">
    <name type="scientific">Flavonifractor plautii 1_3_50AFAA</name>
    <dbReference type="NCBI Taxonomy" id="742738"/>
    <lineage>
        <taxon>Bacteria</taxon>
        <taxon>Bacillati</taxon>
        <taxon>Bacillota</taxon>
        <taxon>Clostridia</taxon>
        <taxon>Eubacteriales</taxon>
        <taxon>Oscillospiraceae</taxon>
        <taxon>Flavonifractor</taxon>
    </lineage>
</organism>
<dbReference type="RefSeq" id="WP_044939262.1">
    <property type="nucleotide sequence ID" value="NZ_KN174161.1"/>
</dbReference>
<dbReference type="PATRIC" id="fig|742738.3.peg.909"/>
<comment type="caution">
    <text evidence="1">The sequence shown here is derived from an EMBL/GenBank/DDBJ whole genome shotgun (WGS) entry which is preliminary data.</text>
</comment>
<gene>
    <name evidence="1" type="ORF">HMPREF9460_00877</name>
</gene>